<dbReference type="EMBL" id="MNQU01000186">
    <property type="protein sequence ID" value="OKZ34988.1"/>
    <property type="molecule type" value="Genomic_DNA"/>
</dbReference>
<dbReference type="SUPFAM" id="SSF52058">
    <property type="entry name" value="L domain-like"/>
    <property type="match status" value="1"/>
</dbReference>
<protein>
    <submittedName>
        <fullName evidence="1">Cell shape-determining protein</fullName>
    </submittedName>
</protein>
<organism evidence="1 2">
    <name type="scientific">Bacteroides uniformis</name>
    <dbReference type="NCBI Taxonomy" id="820"/>
    <lineage>
        <taxon>Bacteria</taxon>
        <taxon>Pseudomonadati</taxon>
        <taxon>Bacteroidota</taxon>
        <taxon>Bacteroidia</taxon>
        <taxon>Bacteroidales</taxon>
        <taxon>Bacteroidaceae</taxon>
        <taxon>Bacteroides</taxon>
    </lineage>
</organism>
<dbReference type="AlphaFoldDB" id="A0A1Q6I805"/>
<dbReference type="Pfam" id="PF13306">
    <property type="entry name" value="LRR_5"/>
    <property type="match status" value="1"/>
</dbReference>
<reference evidence="1 2" key="1">
    <citation type="journal article" date="2016" name="Nat. Biotechnol.">
        <title>Measurement of bacterial replication rates in microbial communities.</title>
        <authorList>
            <person name="Brown C.T."/>
            <person name="Olm M.R."/>
            <person name="Thomas B.C."/>
            <person name="Banfield J.F."/>
        </authorList>
    </citation>
    <scope>NUCLEOTIDE SEQUENCE [LARGE SCALE GENOMIC DNA]</scope>
    <source>
        <strain evidence="1">45_41</strain>
    </source>
</reference>
<gene>
    <name evidence="1" type="ORF">BHV79_07595</name>
</gene>
<evidence type="ECO:0000313" key="2">
    <source>
        <dbReference type="Proteomes" id="UP000186549"/>
    </source>
</evidence>
<sequence>MKNLKENRNTFPNWMYCKKTEIDLSKSGTGLFPGAFYMNRHVKRVILPDYADTVPANMFKGCINLKEVTLPMDPDIGESAFEGCKSLTDIHIPLCVGSIAANAFRGCKESIRFHSDSPIINPERLKQHIEKELGHSIELYDISGNLVESTD</sequence>
<accession>A0A1Q6I805</accession>
<evidence type="ECO:0000313" key="1">
    <source>
        <dbReference type="EMBL" id="OKZ34988.1"/>
    </source>
</evidence>
<proteinExistence type="predicted"/>
<dbReference type="InterPro" id="IPR032675">
    <property type="entry name" value="LRR_dom_sf"/>
</dbReference>
<dbReference type="InterPro" id="IPR026906">
    <property type="entry name" value="LRR_5"/>
</dbReference>
<comment type="caution">
    <text evidence="1">The sequence shown here is derived from an EMBL/GenBank/DDBJ whole genome shotgun (WGS) entry which is preliminary data.</text>
</comment>
<name>A0A1Q6I805_BACUN</name>
<dbReference type="Proteomes" id="UP000186549">
    <property type="component" value="Unassembled WGS sequence"/>
</dbReference>
<dbReference type="Gene3D" id="3.80.10.10">
    <property type="entry name" value="Ribonuclease Inhibitor"/>
    <property type="match status" value="1"/>
</dbReference>